<sequence>MEAFFRDDQEIREWVDLFIEKLFTVNLLSGNDADGEFYQGRQAVEKIALSFQEMLNLPNEVLIDGIRQLVEQRLPDHRVIENFPDFYNLMNDMILAGLQNMKANEKDCFPQQIDNFKGSQHVEGSSILPSSRIAINGSGALAKEMESSFLLRHHLLKAFDSSIASDSSVASDSSAENSITEESPANTIYDSNLKDVIVANSDDLGVIEESKENVWVEETIEIFELEQEVIESAEPITESLEDLIDESIPALSIAVTLQKDENAPRDLTFLPPRDPFRFNVQKKKSNDAPAEITVKPVTIAQEIPQDGLMLARVLKQLYGDLPLQWNVAVHNLVFYAKAEELLIYLEPHDSPEVAENEVNKIMERIRKDNFKIYICNHEDLAYPRRLERGIRRVKR</sequence>
<evidence type="ECO:0000313" key="1">
    <source>
        <dbReference type="EMBL" id="AGA69364.1"/>
    </source>
</evidence>
<dbReference type="OrthoDB" id="1793045at2"/>
<reference evidence="2" key="1">
    <citation type="submission" date="2012-02" db="EMBL/GenBank/DDBJ databases">
        <title>Complete sequence of Desulfitobacterium dichloroeliminans LMG P-21439.</title>
        <authorList>
            <person name="Lucas S."/>
            <person name="Han J."/>
            <person name="Lapidus A."/>
            <person name="Cheng J.-F."/>
            <person name="Goodwin L."/>
            <person name="Pitluck S."/>
            <person name="Peters L."/>
            <person name="Ovchinnikova G."/>
            <person name="Teshima H."/>
            <person name="Detter J.C."/>
            <person name="Han C."/>
            <person name="Tapia R."/>
            <person name="Land M."/>
            <person name="Hauser L."/>
            <person name="Kyrpides N."/>
            <person name="Ivanova N."/>
            <person name="Pagani I."/>
            <person name="Kruse T."/>
            <person name="de Vos W.M."/>
            <person name="Boon N."/>
            <person name="Smidt H."/>
            <person name="Woyke T."/>
        </authorList>
    </citation>
    <scope>NUCLEOTIDE SEQUENCE [LARGE SCALE GENOMIC DNA]</scope>
    <source>
        <strain evidence="2">LMG P-21439 / DCA1</strain>
    </source>
</reference>
<gene>
    <name evidence="1" type="ordered locus">Desdi_1915</name>
</gene>
<accession>L0F696</accession>
<organism evidence="1 2">
    <name type="scientific">Desulfitobacterium dichloroeliminans (strain LMG P-21439 / DCA1)</name>
    <dbReference type="NCBI Taxonomy" id="871963"/>
    <lineage>
        <taxon>Bacteria</taxon>
        <taxon>Bacillati</taxon>
        <taxon>Bacillota</taxon>
        <taxon>Clostridia</taxon>
        <taxon>Eubacteriales</taxon>
        <taxon>Desulfitobacteriaceae</taxon>
        <taxon>Desulfitobacterium</taxon>
    </lineage>
</organism>
<dbReference type="eggNOG" id="COG3064">
    <property type="taxonomic scope" value="Bacteria"/>
</dbReference>
<protein>
    <submittedName>
        <fullName evidence="1">Uncharacterized protein</fullName>
    </submittedName>
</protein>
<dbReference type="Proteomes" id="UP000010797">
    <property type="component" value="Chromosome"/>
</dbReference>
<dbReference type="EMBL" id="CP003344">
    <property type="protein sequence ID" value="AGA69364.1"/>
    <property type="molecule type" value="Genomic_DNA"/>
</dbReference>
<name>L0F696_DESDL</name>
<evidence type="ECO:0000313" key="2">
    <source>
        <dbReference type="Proteomes" id="UP000010797"/>
    </source>
</evidence>
<dbReference type="RefSeq" id="WP_015262350.1">
    <property type="nucleotide sequence ID" value="NC_019903.1"/>
</dbReference>
<keyword evidence="2" id="KW-1185">Reference proteome</keyword>
<dbReference type="HOGENOM" id="CLU_697801_0_0_9"/>
<proteinExistence type="predicted"/>
<dbReference type="KEGG" id="ddl:Desdi_1915"/>
<dbReference type="AlphaFoldDB" id="L0F696"/>
<dbReference type="STRING" id="871963.Desdi_1915"/>